<name>A0ABN7A6L0_9HEMI</name>
<keyword evidence="1" id="KW-0732">Signal</keyword>
<feature type="signal peptide" evidence="1">
    <location>
        <begin position="1"/>
        <end position="32"/>
    </location>
</feature>
<organism evidence="2 3">
    <name type="scientific">Nesidiocoris tenuis</name>
    <dbReference type="NCBI Taxonomy" id="355587"/>
    <lineage>
        <taxon>Eukaryota</taxon>
        <taxon>Metazoa</taxon>
        <taxon>Ecdysozoa</taxon>
        <taxon>Arthropoda</taxon>
        <taxon>Hexapoda</taxon>
        <taxon>Insecta</taxon>
        <taxon>Pterygota</taxon>
        <taxon>Neoptera</taxon>
        <taxon>Paraneoptera</taxon>
        <taxon>Hemiptera</taxon>
        <taxon>Heteroptera</taxon>
        <taxon>Panheteroptera</taxon>
        <taxon>Cimicomorpha</taxon>
        <taxon>Miridae</taxon>
        <taxon>Dicyphina</taxon>
        <taxon>Nesidiocoris</taxon>
    </lineage>
</organism>
<dbReference type="Proteomes" id="UP001307889">
    <property type="component" value="Chromosome 1"/>
</dbReference>
<accession>A0ABN7A6L0</accession>
<evidence type="ECO:0000313" key="3">
    <source>
        <dbReference type="Proteomes" id="UP001307889"/>
    </source>
</evidence>
<protein>
    <submittedName>
        <fullName evidence="2">Uncharacterized protein</fullName>
    </submittedName>
</protein>
<proteinExistence type="predicted"/>
<evidence type="ECO:0000313" key="2">
    <source>
        <dbReference type="EMBL" id="BES87834.1"/>
    </source>
</evidence>
<dbReference type="EMBL" id="AP028909">
    <property type="protein sequence ID" value="BES87834.1"/>
    <property type="molecule type" value="Genomic_DNA"/>
</dbReference>
<reference evidence="2 3" key="1">
    <citation type="submission" date="2023-09" db="EMBL/GenBank/DDBJ databases">
        <title>Nesidiocoris tenuis whole genome shotgun sequence.</title>
        <authorList>
            <person name="Shibata T."/>
            <person name="Shimoda M."/>
            <person name="Kobayashi T."/>
            <person name="Uehara T."/>
        </authorList>
    </citation>
    <scope>NUCLEOTIDE SEQUENCE [LARGE SCALE GENOMIC DNA]</scope>
    <source>
        <strain evidence="2 3">Japan</strain>
    </source>
</reference>
<gene>
    <name evidence="2" type="ORF">NTJ_00640</name>
</gene>
<keyword evidence="3" id="KW-1185">Reference proteome</keyword>
<evidence type="ECO:0000256" key="1">
    <source>
        <dbReference type="SAM" id="SignalP"/>
    </source>
</evidence>
<feature type="chain" id="PRO_5046813123" evidence="1">
    <location>
        <begin position="33"/>
        <end position="81"/>
    </location>
</feature>
<sequence>MLTGMGDTPGLTLHKLIAALLSFIWSTYDPRAEDSCNGKLAIVRKIASNINIEVDEHQCFTSFLFYQRPSESEDFTGKQKR</sequence>